<dbReference type="RefSeq" id="WP_136141813.1">
    <property type="nucleotide sequence ID" value="NZ_CP039247.1"/>
</dbReference>
<evidence type="ECO:0000313" key="2">
    <source>
        <dbReference type="EMBL" id="QCB29187.1"/>
    </source>
</evidence>
<dbReference type="OrthoDB" id="4412202at2"/>
<sequence length="172" mass="18248" precursor="true">MGLSRAARVSAAACALMLAGTIAACGSDEPAEPQAPGDERLMDKTWHAIGIYTSPDAPSTIPEEATDAPTIVFGRDAAVGSTGCARFRADLSFSANNQKAYPEDADTLAINAIEYDERAEGCEGEVAWAHSRLTQLLTADHEFGITIDSNNQLVLTLRDGRVDSPAIRYASF</sequence>
<feature type="signal peptide" evidence="1">
    <location>
        <begin position="1"/>
        <end position="24"/>
    </location>
</feature>
<dbReference type="PROSITE" id="PS51257">
    <property type="entry name" value="PROKAR_LIPOPROTEIN"/>
    <property type="match status" value="1"/>
</dbReference>
<dbReference type="Proteomes" id="UP000296352">
    <property type="component" value="Chromosome"/>
</dbReference>
<keyword evidence="1" id="KW-0732">Signal</keyword>
<name>A0A4P7QK55_9CORY</name>
<proteinExistence type="predicted"/>
<dbReference type="AlphaFoldDB" id="A0A4P7QK55"/>
<reference evidence="2 3" key="1">
    <citation type="submission" date="2019-04" db="EMBL/GenBank/DDBJ databases">
        <title>Corynebacterium endometrii sp. nov., isolated from the uterus of a cow with endometritis.</title>
        <authorList>
            <person name="Ballas P."/>
            <person name="Ruckert C."/>
            <person name="Wagener K."/>
            <person name="Drillich M."/>
            <person name="Kaempfer P."/>
            <person name="Busse H.-J."/>
            <person name="Ehling-Schulz M."/>
        </authorList>
    </citation>
    <scope>NUCLEOTIDE SEQUENCE [LARGE SCALE GENOMIC DNA]</scope>
    <source>
        <strain evidence="2 3">LMM-1653</strain>
    </source>
</reference>
<feature type="chain" id="PRO_5020697103" description="DUF306 domain-containing protein" evidence="1">
    <location>
        <begin position="25"/>
        <end position="172"/>
    </location>
</feature>
<protein>
    <recommendedName>
        <fullName evidence="4">DUF306 domain-containing protein</fullName>
    </recommendedName>
</protein>
<dbReference type="InterPro" id="IPR038670">
    <property type="entry name" value="HslJ-like_sf"/>
</dbReference>
<dbReference type="EMBL" id="CP039247">
    <property type="protein sequence ID" value="QCB29187.1"/>
    <property type="molecule type" value="Genomic_DNA"/>
</dbReference>
<evidence type="ECO:0000313" key="3">
    <source>
        <dbReference type="Proteomes" id="UP000296352"/>
    </source>
</evidence>
<gene>
    <name evidence="2" type="ORF">CENDO_09665</name>
</gene>
<evidence type="ECO:0008006" key="4">
    <source>
        <dbReference type="Google" id="ProtNLM"/>
    </source>
</evidence>
<dbReference type="KEGG" id="cee:CENDO_09665"/>
<dbReference type="Gene3D" id="2.40.128.270">
    <property type="match status" value="1"/>
</dbReference>
<keyword evidence="3" id="KW-1185">Reference proteome</keyword>
<evidence type="ECO:0000256" key="1">
    <source>
        <dbReference type="SAM" id="SignalP"/>
    </source>
</evidence>
<organism evidence="2 3">
    <name type="scientific">Corynebacterium endometrii</name>
    <dbReference type="NCBI Taxonomy" id="2488819"/>
    <lineage>
        <taxon>Bacteria</taxon>
        <taxon>Bacillati</taxon>
        <taxon>Actinomycetota</taxon>
        <taxon>Actinomycetes</taxon>
        <taxon>Mycobacteriales</taxon>
        <taxon>Corynebacteriaceae</taxon>
        <taxon>Corynebacterium</taxon>
    </lineage>
</organism>
<accession>A0A4P7QK55</accession>